<feature type="domain" description="HSF-type DNA-binding" evidence="6">
    <location>
        <begin position="198"/>
        <end position="291"/>
    </location>
</feature>
<comment type="caution">
    <text evidence="7">The sequence shown here is derived from an EMBL/GenBank/DDBJ whole genome shotgun (WGS) entry which is preliminary data.</text>
</comment>
<dbReference type="AlphaFoldDB" id="A0AAD3CLZ8"/>
<name>A0AAD3CLZ8_9STRA</name>
<accession>A0AAD3CLZ8</accession>
<dbReference type="PANTHER" id="PTHR10015">
    <property type="entry name" value="HEAT SHOCK TRANSCRIPTION FACTOR"/>
    <property type="match status" value="1"/>
</dbReference>
<feature type="compositionally biased region" description="Low complexity" evidence="5">
    <location>
        <begin position="316"/>
        <end position="325"/>
    </location>
</feature>
<dbReference type="EMBL" id="BLLK01000027">
    <property type="protein sequence ID" value="GFH48416.1"/>
    <property type="molecule type" value="Genomic_DNA"/>
</dbReference>
<dbReference type="SMART" id="SM00415">
    <property type="entry name" value="HSF"/>
    <property type="match status" value="1"/>
</dbReference>
<dbReference type="InterPro" id="IPR036390">
    <property type="entry name" value="WH_DNA-bd_sf"/>
</dbReference>
<proteinExistence type="inferred from homology"/>
<evidence type="ECO:0000313" key="7">
    <source>
        <dbReference type="EMBL" id="GFH48416.1"/>
    </source>
</evidence>
<keyword evidence="3" id="KW-0539">Nucleus</keyword>
<evidence type="ECO:0000256" key="3">
    <source>
        <dbReference type="ARBA" id="ARBA00023242"/>
    </source>
</evidence>
<feature type="region of interest" description="Disordered" evidence="5">
    <location>
        <begin position="462"/>
        <end position="552"/>
    </location>
</feature>
<comment type="similarity">
    <text evidence="4">Belongs to the HSF family.</text>
</comment>
<evidence type="ECO:0000256" key="4">
    <source>
        <dbReference type="RuleBase" id="RU004020"/>
    </source>
</evidence>
<gene>
    <name evidence="7" type="ORF">CTEN210_04892</name>
</gene>
<feature type="compositionally biased region" description="Acidic residues" evidence="5">
    <location>
        <begin position="468"/>
        <end position="478"/>
    </location>
</feature>
<dbReference type="Proteomes" id="UP001054902">
    <property type="component" value="Unassembled WGS sequence"/>
</dbReference>
<organism evidence="7 8">
    <name type="scientific">Chaetoceros tenuissimus</name>
    <dbReference type="NCBI Taxonomy" id="426638"/>
    <lineage>
        <taxon>Eukaryota</taxon>
        <taxon>Sar</taxon>
        <taxon>Stramenopiles</taxon>
        <taxon>Ochrophyta</taxon>
        <taxon>Bacillariophyta</taxon>
        <taxon>Coscinodiscophyceae</taxon>
        <taxon>Chaetocerotophycidae</taxon>
        <taxon>Chaetocerotales</taxon>
        <taxon>Chaetocerotaceae</taxon>
        <taxon>Chaetoceros</taxon>
    </lineage>
</organism>
<evidence type="ECO:0000256" key="5">
    <source>
        <dbReference type="SAM" id="MobiDB-lite"/>
    </source>
</evidence>
<keyword evidence="2" id="KW-0238">DNA-binding</keyword>
<evidence type="ECO:0000256" key="2">
    <source>
        <dbReference type="ARBA" id="ARBA00023125"/>
    </source>
</evidence>
<sequence>MSTPRQYNSHSSLDTQTTQASSIIYSNMKTDPNAVSSSDTLNTQNSNNGATVHSVSSSSGMNTPAVVPSSNFCHSLSTASLLSLSDPMNSLIADFPLETSQSENTQHYSNSNQAQYTPQHSFLPNTLMAQQDDNAIPTTQYQQLNTSLHLSDSVKQQLLHSQFDQAQAASSQGHQTQIGQGNNSISEEAVAQIVTNTSVPEFLYQLTKMLTDEHRDIIEWSNAKIEVHNPHRLESEVLNKYFRHSKYASFQRQLNYFGFRKLAGKGKMAPCSYINENATTDLRSLLRMKRKTSATTGGGKEKSCDNTTSKSKKSSKANVAKSSSSLGAKTSTGINAGRNVSKEYISVGPVATIASGKGVKHQLNGFLRPPVTGSNVSTQYSSSATTVAESKPYTSLDPSALAKAAVGKGVVHHFAMNQNASAQDSTGSSTSTNPGVMKRSISTALDGFKKISNGNGFTFLDPQQLGMDIDDDDNDDQESLINSYGSSTNSSSGHTGKKKRIQRESSLVALAMIPSLGSVEPTPISELQTSSDNTEKNKKPSQSEVMSFIDFP</sequence>
<dbReference type="GO" id="GO:0005634">
    <property type="term" value="C:nucleus"/>
    <property type="evidence" value="ECO:0007669"/>
    <property type="project" value="UniProtKB-SubCell"/>
</dbReference>
<feature type="compositionally biased region" description="Low complexity" evidence="5">
    <location>
        <begin position="482"/>
        <end position="494"/>
    </location>
</feature>
<protein>
    <recommendedName>
        <fullName evidence="6">HSF-type DNA-binding domain-containing protein</fullName>
    </recommendedName>
</protein>
<dbReference type="PANTHER" id="PTHR10015:SF206">
    <property type="entry name" value="HSF-TYPE DNA-BINDING DOMAIN-CONTAINING PROTEIN"/>
    <property type="match status" value="1"/>
</dbReference>
<reference evidence="7 8" key="1">
    <citation type="journal article" date="2021" name="Sci. Rep.">
        <title>The genome of the diatom Chaetoceros tenuissimus carries an ancient integrated fragment of an extant virus.</title>
        <authorList>
            <person name="Hongo Y."/>
            <person name="Kimura K."/>
            <person name="Takaki Y."/>
            <person name="Yoshida Y."/>
            <person name="Baba S."/>
            <person name="Kobayashi G."/>
            <person name="Nagasaki K."/>
            <person name="Hano T."/>
            <person name="Tomaru Y."/>
        </authorList>
    </citation>
    <scope>NUCLEOTIDE SEQUENCE [LARGE SCALE GENOMIC DNA]</scope>
    <source>
        <strain evidence="7 8">NIES-3715</strain>
    </source>
</reference>
<evidence type="ECO:0000313" key="8">
    <source>
        <dbReference type="Proteomes" id="UP001054902"/>
    </source>
</evidence>
<feature type="region of interest" description="Disordered" evidence="5">
    <location>
        <begin position="290"/>
        <end position="333"/>
    </location>
</feature>
<dbReference type="GO" id="GO:0043565">
    <property type="term" value="F:sequence-specific DNA binding"/>
    <property type="evidence" value="ECO:0007669"/>
    <property type="project" value="InterPro"/>
</dbReference>
<dbReference type="Gene3D" id="1.10.10.10">
    <property type="entry name" value="Winged helix-like DNA-binding domain superfamily/Winged helix DNA-binding domain"/>
    <property type="match status" value="1"/>
</dbReference>
<dbReference type="InterPro" id="IPR000232">
    <property type="entry name" value="HSF_DNA-bd"/>
</dbReference>
<dbReference type="SUPFAM" id="SSF46785">
    <property type="entry name" value="Winged helix' DNA-binding domain"/>
    <property type="match status" value="1"/>
</dbReference>
<keyword evidence="8" id="KW-1185">Reference proteome</keyword>
<evidence type="ECO:0000256" key="1">
    <source>
        <dbReference type="ARBA" id="ARBA00004123"/>
    </source>
</evidence>
<dbReference type="Pfam" id="PF00447">
    <property type="entry name" value="HSF_DNA-bind"/>
    <property type="match status" value="1"/>
</dbReference>
<feature type="region of interest" description="Disordered" evidence="5">
    <location>
        <begin position="29"/>
        <end position="63"/>
    </location>
</feature>
<dbReference type="InterPro" id="IPR036388">
    <property type="entry name" value="WH-like_DNA-bd_sf"/>
</dbReference>
<dbReference type="FunFam" id="1.10.10.10:FF:000286">
    <property type="entry name" value="Heat shock transcription factor"/>
    <property type="match status" value="1"/>
</dbReference>
<evidence type="ECO:0000259" key="6">
    <source>
        <dbReference type="SMART" id="SM00415"/>
    </source>
</evidence>
<dbReference type="GO" id="GO:0003700">
    <property type="term" value="F:DNA-binding transcription factor activity"/>
    <property type="evidence" value="ECO:0007669"/>
    <property type="project" value="InterPro"/>
</dbReference>
<comment type="subcellular location">
    <subcellularLocation>
        <location evidence="1">Nucleus</location>
    </subcellularLocation>
</comment>